<accession>A0AAF0YAV3</accession>
<dbReference type="GeneID" id="87809782"/>
<name>A0AAF0YAV3_9TREE</name>
<evidence type="ECO:0000313" key="5">
    <source>
        <dbReference type="Proteomes" id="UP000827549"/>
    </source>
</evidence>
<dbReference type="InterPro" id="IPR036291">
    <property type="entry name" value="NAD(P)-bd_dom_sf"/>
</dbReference>
<dbReference type="AlphaFoldDB" id="A0AAF0YAV3"/>
<evidence type="ECO:0000256" key="1">
    <source>
        <dbReference type="ARBA" id="ARBA00006484"/>
    </source>
</evidence>
<dbReference type="PANTHER" id="PTHR42760">
    <property type="entry name" value="SHORT-CHAIN DEHYDROGENASES/REDUCTASES FAMILY MEMBER"/>
    <property type="match status" value="1"/>
</dbReference>
<dbReference type="CDD" id="cd05233">
    <property type="entry name" value="SDR_c"/>
    <property type="match status" value="1"/>
</dbReference>
<dbReference type="PRINTS" id="PR00081">
    <property type="entry name" value="GDHRDH"/>
</dbReference>
<keyword evidence="2" id="KW-0521">NADP</keyword>
<reference evidence="4" key="1">
    <citation type="submission" date="2023-10" db="EMBL/GenBank/DDBJ databases">
        <authorList>
            <person name="Noh H."/>
        </authorList>
    </citation>
    <scope>NUCLEOTIDE SEQUENCE</scope>
    <source>
        <strain evidence="4">DUCC4014</strain>
    </source>
</reference>
<dbReference type="GO" id="GO:0048038">
    <property type="term" value="F:quinone binding"/>
    <property type="evidence" value="ECO:0007669"/>
    <property type="project" value="TreeGrafter"/>
</dbReference>
<dbReference type="EMBL" id="CP086717">
    <property type="protein sequence ID" value="WOO83077.1"/>
    <property type="molecule type" value="Genomic_DNA"/>
</dbReference>
<evidence type="ECO:0000313" key="4">
    <source>
        <dbReference type="EMBL" id="WOO83077.1"/>
    </source>
</evidence>
<evidence type="ECO:0000256" key="2">
    <source>
        <dbReference type="ARBA" id="ARBA00022857"/>
    </source>
</evidence>
<evidence type="ECO:0000256" key="3">
    <source>
        <dbReference type="ARBA" id="ARBA00023002"/>
    </source>
</evidence>
<dbReference type="Pfam" id="PF13561">
    <property type="entry name" value="adh_short_C2"/>
    <property type="match status" value="1"/>
</dbReference>
<dbReference type="InterPro" id="IPR020904">
    <property type="entry name" value="Sc_DH/Rdtase_CS"/>
</dbReference>
<dbReference type="Proteomes" id="UP000827549">
    <property type="component" value="Chromosome 4"/>
</dbReference>
<dbReference type="Gene3D" id="3.40.50.720">
    <property type="entry name" value="NAD(P)-binding Rossmann-like Domain"/>
    <property type="match status" value="1"/>
</dbReference>
<dbReference type="RefSeq" id="XP_062629109.1">
    <property type="nucleotide sequence ID" value="XM_062773125.1"/>
</dbReference>
<dbReference type="InterPro" id="IPR002347">
    <property type="entry name" value="SDR_fam"/>
</dbReference>
<keyword evidence="3" id="KW-0560">Oxidoreductase</keyword>
<dbReference type="GO" id="GO:0016616">
    <property type="term" value="F:oxidoreductase activity, acting on the CH-OH group of donors, NAD or NADP as acceptor"/>
    <property type="evidence" value="ECO:0007669"/>
    <property type="project" value="TreeGrafter"/>
</dbReference>
<gene>
    <name evidence="4" type="primary">Elen_1325</name>
    <name evidence="4" type="ORF">LOC62_04G006560</name>
</gene>
<dbReference type="GO" id="GO:0006633">
    <property type="term" value="P:fatty acid biosynthetic process"/>
    <property type="evidence" value="ECO:0007669"/>
    <property type="project" value="TreeGrafter"/>
</dbReference>
<dbReference type="SUPFAM" id="SSF51735">
    <property type="entry name" value="NAD(P)-binding Rossmann-fold domains"/>
    <property type="match status" value="1"/>
</dbReference>
<dbReference type="PROSITE" id="PS00061">
    <property type="entry name" value="ADH_SHORT"/>
    <property type="match status" value="1"/>
</dbReference>
<dbReference type="FunFam" id="3.40.50.720:FF:000084">
    <property type="entry name" value="Short-chain dehydrogenase reductase"/>
    <property type="match status" value="1"/>
</dbReference>
<dbReference type="PANTHER" id="PTHR42760:SF133">
    <property type="entry name" value="3-OXOACYL-[ACYL-CARRIER-PROTEIN] REDUCTASE"/>
    <property type="match status" value="1"/>
</dbReference>
<comment type="similarity">
    <text evidence="1">Belongs to the short-chain dehydrogenases/reductases (SDR) family.</text>
</comment>
<proteinExistence type="inferred from homology"/>
<organism evidence="4 5">
    <name type="scientific">Vanrija pseudolonga</name>
    <dbReference type="NCBI Taxonomy" id="143232"/>
    <lineage>
        <taxon>Eukaryota</taxon>
        <taxon>Fungi</taxon>
        <taxon>Dikarya</taxon>
        <taxon>Basidiomycota</taxon>
        <taxon>Agaricomycotina</taxon>
        <taxon>Tremellomycetes</taxon>
        <taxon>Trichosporonales</taxon>
        <taxon>Trichosporonaceae</taxon>
        <taxon>Vanrija</taxon>
    </lineage>
</organism>
<keyword evidence="5" id="KW-1185">Reference proteome</keyword>
<sequence>MTGLTGKICIVTGAASGIGFAITRAFLAAGAVGVTMVDLTQDALDAAHADLSASERARVLLHAGDVSKEATAPGYTEATIRKWGQVDVSVQCAGIPMSRKPLLEVDLDVFDKIMAVNVRGVFLGMKQSIAAMVASPSGGKGCSVIVISSQLGLEGSPGYSAYSASKFAVRGLMSAAAQEYGPLGIRVNAICPGPIQTPLMADYSEEEVVPHIAKTSLGRIGKPEEIAATAVFLASDGGAYFSGSSLKVDGGWSQWC</sequence>
<protein>
    <submittedName>
        <fullName evidence="4">3-beta-hydroxycholanate 3-dehydrogenase (NAD(+)) 2</fullName>
    </submittedName>
</protein>